<dbReference type="NCBIfam" id="TIGR01200">
    <property type="entry name" value="GLPGLI"/>
    <property type="match status" value="1"/>
</dbReference>
<dbReference type="InterPro" id="IPR005901">
    <property type="entry name" value="GLPGLI"/>
</dbReference>
<dbReference type="EMBL" id="JACHLC010000002">
    <property type="protein sequence ID" value="MBB6371521.1"/>
    <property type="molecule type" value="Genomic_DNA"/>
</dbReference>
<reference evidence="1 2" key="1">
    <citation type="submission" date="2020-08" db="EMBL/GenBank/DDBJ databases">
        <title>Functional genomics of gut bacteria from endangered species of beetles.</title>
        <authorList>
            <person name="Carlos-Shanley C."/>
        </authorList>
    </citation>
    <scope>NUCLEOTIDE SEQUENCE [LARGE SCALE GENOMIC DNA]</scope>
    <source>
        <strain evidence="1 2">S00136</strain>
    </source>
</reference>
<dbReference type="Proteomes" id="UP000589738">
    <property type="component" value="Unassembled WGS sequence"/>
</dbReference>
<dbReference type="Pfam" id="PF09697">
    <property type="entry name" value="Porph_ging"/>
    <property type="match status" value="1"/>
</dbReference>
<organism evidence="1 2">
    <name type="scientific">Chryseobacterium shigense</name>
    <dbReference type="NCBI Taxonomy" id="297244"/>
    <lineage>
        <taxon>Bacteria</taxon>
        <taxon>Pseudomonadati</taxon>
        <taxon>Bacteroidota</taxon>
        <taxon>Flavobacteriia</taxon>
        <taxon>Flavobacteriales</taxon>
        <taxon>Weeksellaceae</taxon>
        <taxon>Chryseobacterium group</taxon>
        <taxon>Chryseobacterium</taxon>
    </lineage>
</organism>
<protein>
    <submittedName>
        <fullName evidence="1">GLPGLI family protein</fullName>
    </submittedName>
</protein>
<keyword evidence="2" id="KW-1185">Reference proteome</keyword>
<evidence type="ECO:0000313" key="1">
    <source>
        <dbReference type="EMBL" id="MBB6371521.1"/>
    </source>
</evidence>
<name>A0A841N9Z0_9FLAO</name>
<dbReference type="RefSeq" id="WP_184164099.1">
    <property type="nucleotide sequence ID" value="NZ_JACHLC010000002.1"/>
</dbReference>
<sequence>MKNLSVFLSLIVFSGLYSQTKRVIYEVKYRKTVQDTVLTKEFYHADLNKTEKIYYNRDFYVSDSLNKANNNLSSVPKLTNLLTMDNDSGNFTEYEFLGNDVIKRETQPRQVWTLSKILKKTDDFELQQATCTWGGREWIAWFYPESPITEGPYKFRGLPGLIFEVYDTEKNYHFKLIKTESYSITQKIDFFQYPFKQAILVDEARYKKLKTDYYYDPLIFINNGSVDFNKYEAVFLNDGTKITKDNKRQEIEKQRALIKKYNNPVELSNIIKYP</sequence>
<dbReference type="AlphaFoldDB" id="A0A841N9Z0"/>
<gene>
    <name evidence="1" type="ORF">HNP36_002597</name>
</gene>
<evidence type="ECO:0000313" key="2">
    <source>
        <dbReference type="Proteomes" id="UP000589738"/>
    </source>
</evidence>
<accession>A0A841N9Z0</accession>
<comment type="caution">
    <text evidence="1">The sequence shown here is derived from an EMBL/GenBank/DDBJ whole genome shotgun (WGS) entry which is preliminary data.</text>
</comment>
<proteinExistence type="predicted"/>